<name>A0A6G1LEU4_9PEZI</name>
<feature type="region of interest" description="Disordered" evidence="1">
    <location>
        <begin position="1"/>
        <end position="30"/>
    </location>
</feature>
<dbReference type="EMBL" id="ML995820">
    <property type="protein sequence ID" value="KAF2771376.1"/>
    <property type="molecule type" value="Genomic_DNA"/>
</dbReference>
<feature type="compositionally biased region" description="Acidic residues" evidence="1">
    <location>
        <begin position="1"/>
        <end position="11"/>
    </location>
</feature>
<protein>
    <submittedName>
        <fullName evidence="2">Uncharacterized protein</fullName>
    </submittedName>
</protein>
<sequence>MEDITMSDEPGDQSNEPTEQTPTTSEPAIDEAETLTIYAAASSKKRKSGCGNVYIRDDKYVGKAWSLGRLTRRQAAMQAVLNAYDLAAHGRVLGTAKKLVIVTNCKEAEGRSKFWGKQALVVVFFCGFLHGIMRHSQSRVCRGSERWLFMC</sequence>
<evidence type="ECO:0000313" key="3">
    <source>
        <dbReference type="Proteomes" id="UP000799436"/>
    </source>
</evidence>
<feature type="compositionally biased region" description="Low complexity" evidence="1">
    <location>
        <begin position="16"/>
        <end position="27"/>
    </location>
</feature>
<dbReference type="Proteomes" id="UP000799436">
    <property type="component" value="Unassembled WGS sequence"/>
</dbReference>
<keyword evidence="3" id="KW-1185">Reference proteome</keyword>
<proteinExistence type="predicted"/>
<reference evidence="2" key="1">
    <citation type="journal article" date="2020" name="Stud. Mycol.">
        <title>101 Dothideomycetes genomes: a test case for predicting lifestyles and emergence of pathogens.</title>
        <authorList>
            <person name="Haridas S."/>
            <person name="Albert R."/>
            <person name="Binder M."/>
            <person name="Bloem J."/>
            <person name="Labutti K."/>
            <person name="Salamov A."/>
            <person name="Andreopoulos B."/>
            <person name="Baker S."/>
            <person name="Barry K."/>
            <person name="Bills G."/>
            <person name="Bluhm B."/>
            <person name="Cannon C."/>
            <person name="Castanera R."/>
            <person name="Culley D."/>
            <person name="Daum C."/>
            <person name="Ezra D."/>
            <person name="Gonzalez J."/>
            <person name="Henrissat B."/>
            <person name="Kuo A."/>
            <person name="Liang C."/>
            <person name="Lipzen A."/>
            <person name="Lutzoni F."/>
            <person name="Magnuson J."/>
            <person name="Mondo S."/>
            <person name="Nolan M."/>
            <person name="Ohm R."/>
            <person name="Pangilinan J."/>
            <person name="Park H.-J."/>
            <person name="Ramirez L."/>
            <person name="Alfaro M."/>
            <person name="Sun H."/>
            <person name="Tritt A."/>
            <person name="Yoshinaga Y."/>
            <person name="Zwiers L.-H."/>
            <person name="Turgeon B."/>
            <person name="Goodwin S."/>
            <person name="Spatafora J."/>
            <person name="Crous P."/>
            <person name="Grigoriev I."/>
        </authorList>
    </citation>
    <scope>NUCLEOTIDE SEQUENCE</scope>
    <source>
        <strain evidence="2">CBS 116005</strain>
    </source>
</reference>
<dbReference type="OrthoDB" id="10513417at2759"/>
<gene>
    <name evidence="2" type="ORF">EJ03DRAFT_39814</name>
</gene>
<evidence type="ECO:0000256" key="1">
    <source>
        <dbReference type="SAM" id="MobiDB-lite"/>
    </source>
</evidence>
<organism evidence="2 3">
    <name type="scientific">Teratosphaeria nubilosa</name>
    <dbReference type="NCBI Taxonomy" id="161662"/>
    <lineage>
        <taxon>Eukaryota</taxon>
        <taxon>Fungi</taxon>
        <taxon>Dikarya</taxon>
        <taxon>Ascomycota</taxon>
        <taxon>Pezizomycotina</taxon>
        <taxon>Dothideomycetes</taxon>
        <taxon>Dothideomycetidae</taxon>
        <taxon>Mycosphaerellales</taxon>
        <taxon>Teratosphaeriaceae</taxon>
        <taxon>Teratosphaeria</taxon>
    </lineage>
</organism>
<evidence type="ECO:0000313" key="2">
    <source>
        <dbReference type="EMBL" id="KAF2771376.1"/>
    </source>
</evidence>
<dbReference type="AlphaFoldDB" id="A0A6G1LEU4"/>
<accession>A0A6G1LEU4</accession>